<dbReference type="AlphaFoldDB" id="A0A6J6AXB3"/>
<reference evidence="1" key="1">
    <citation type="submission" date="2020-05" db="EMBL/GenBank/DDBJ databases">
        <authorList>
            <person name="Chiriac C."/>
            <person name="Salcher M."/>
            <person name="Ghai R."/>
            <person name="Kavagutti S V."/>
        </authorList>
    </citation>
    <scope>NUCLEOTIDE SEQUENCE</scope>
</reference>
<protein>
    <submittedName>
        <fullName evidence="1">Unannotated protein</fullName>
    </submittedName>
</protein>
<gene>
    <name evidence="1" type="ORF">UFOPK1353_00249</name>
</gene>
<evidence type="ECO:0000313" key="1">
    <source>
        <dbReference type="EMBL" id="CAB4530938.1"/>
    </source>
</evidence>
<accession>A0A6J6AXB3</accession>
<name>A0A6J6AXB3_9ZZZZ</name>
<dbReference type="EMBL" id="CAEZSE010000024">
    <property type="protein sequence ID" value="CAB4530938.1"/>
    <property type="molecule type" value="Genomic_DNA"/>
</dbReference>
<organism evidence="1">
    <name type="scientific">freshwater metagenome</name>
    <dbReference type="NCBI Taxonomy" id="449393"/>
    <lineage>
        <taxon>unclassified sequences</taxon>
        <taxon>metagenomes</taxon>
        <taxon>ecological metagenomes</taxon>
    </lineage>
</organism>
<proteinExistence type="predicted"/>
<sequence length="153" mass="17600">MKKYLSVLHEYEDGSFIEPGVSKMPSLDLQRKAIDVLLQKRGAKQVRELKTSADQRFSTKDVIFETDQFSGIVFFSAESLRTRSREIDSKLFNSLFEVFAEIFVIIESISIENEQEFLSVSKRFIALNYCVQRDASDEWKDLVSQVTIGGKNQ</sequence>